<dbReference type="SUPFAM" id="SSF53448">
    <property type="entry name" value="Nucleotide-diphospho-sugar transferases"/>
    <property type="match status" value="1"/>
</dbReference>
<evidence type="ECO:0000313" key="4">
    <source>
        <dbReference type="Proteomes" id="UP000245423"/>
    </source>
</evidence>
<reference evidence="3 4" key="1">
    <citation type="submission" date="2016-11" db="EMBL/GenBank/DDBJ databases">
        <authorList>
            <person name="Manzoor S."/>
        </authorList>
    </citation>
    <scope>NUCLEOTIDE SEQUENCE [LARGE SCALE GENOMIC DNA]</scope>
    <source>
        <strain evidence="3">Clostridium ultunense strain Esp</strain>
    </source>
</reference>
<dbReference type="Pfam" id="PF25087">
    <property type="entry name" value="GMPPB_C"/>
    <property type="match status" value="1"/>
</dbReference>
<dbReference type="PANTHER" id="PTHR42883">
    <property type="entry name" value="GLUCOSE-1-PHOSPHATE THYMIDYLTRANSFERASE"/>
    <property type="match status" value="1"/>
</dbReference>
<dbReference type="InterPro" id="IPR056729">
    <property type="entry name" value="GMPPB_C"/>
</dbReference>
<sequence length="220" mass="24394">MKNPEKFGVAYIGDNKIIDLEEKPKMAFSNLAITGLYAFDKNIFKASREIKPSYRGEYEITDAIRWLLQKEYNVGYQILKDKWRDIGNPTDVIDENIDRLSSIEENIIGEVVNSNITGKVFLGKDSAIYNSVVRGPIIVGEKTIIKHSYIGPYTSIGNGVNIDKSNLENSIILDGCTIWGVESAIDSSIIGEGSTIRNEKGLKKVNKLILGKGSKVNMSS</sequence>
<accession>A0A1M4PP55</accession>
<gene>
    <name evidence="3" type="ORF">CUESP1_1890</name>
</gene>
<dbReference type="PANTHER" id="PTHR42883:SF2">
    <property type="entry name" value="THYMIDYLYLTRANSFERASE"/>
    <property type="match status" value="1"/>
</dbReference>
<feature type="domain" description="Nucleotidyl transferase" evidence="1">
    <location>
        <begin position="2"/>
        <end position="97"/>
    </location>
</feature>
<feature type="domain" description="Mannose-1-phosphate guanyltransferase C-terminal" evidence="2">
    <location>
        <begin position="135"/>
        <end position="217"/>
    </location>
</feature>
<keyword evidence="4" id="KW-1185">Reference proteome</keyword>
<dbReference type="SUPFAM" id="SSF51161">
    <property type="entry name" value="Trimeric LpxA-like enzymes"/>
    <property type="match status" value="1"/>
</dbReference>
<name>A0A1M4PP55_9FIRM</name>
<evidence type="ECO:0000313" key="3">
    <source>
        <dbReference type="EMBL" id="SHD77250.1"/>
    </source>
</evidence>
<dbReference type="EMBL" id="LT669839">
    <property type="protein sequence ID" value="SHD77250.1"/>
    <property type="molecule type" value="Genomic_DNA"/>
</dbReference>
<evidence type="ECO:0000259" key="1">
    <source>
        <dbReference type="Pfam" id="PF00483"/>
    </source>
</evidence>
<dbReference type="Gene3D" id="2.160.10.10">
    <property type="entry name" value="Hexapeptide repeat proteins"/>
    <property type="match status" value="1"/>
</dbReference>
<dbReference type="AlphaFoldDB" id="A0A1M4PP55"/>
<dbReference type="Pfam" id="PF00483">
    <property type="entry name" value="NTP_transferase"/>
    <property type="match status" value="1"/>
</dbReference>
<evidence type="ECO:0000259" key="2">
    <source>
        <dbReference type="Pfam" id="PF25087"/>
    </source>
</evidence>
<dbReference type="InterPro" id="IPR011004">
    <property type="entry name" value="Trimer_LpxA-like_sf"/>
</dbReference>
<protein>
    <submittedName>
        <fullName evidence="3">Glucose-1-phosphate thymidylylransferase, long form</fullName>
    </submittedName>
</protein>
<dbReference type="Proteomes" id="UP000245423">
    <property type="component" value="Chromosome 1"/>
</dbReference>
<dbReference type="OrthoDB" id="9803871at2"/>
<organism evidence="3 4">
    <name type="scientific">[Clostridium] ultunense Esp</name>
    <dbReference type="NCBI Taxonomy" id="1288971"/>
    <lineage>
        <taxon>Bacteria</taxon>
        <taxon>Bacillati</taxon>
        <taxon>Bacillota</taxon>
        <taxon>Tissierellia</taxon>
        <taxon>Tissierellales</taxon>
        <taxon>Tepidimicrobiaceae</taxon>
        <taxon>Schnuerera</taxon>
    </lineage>
</organism>
<dbReference type="RefSeq" id="WP_109840615.1">
    <property type="nucleotide sequence ID" value="NZ_LT669839.1"/>
</dbReference>
<dbReference type="InterPro" id="IPR005835">
    <property type="entry name" value="NTP_transferase_dom"/>
</dbReference>
<dbReference type="InterPro" id="IPR029044">
    <property type="entry name" value="Nucleotide-diphossugar_trans"/>
</dbReference>
<proteinExistence type="predicted"/>
<dbReference type="Gene3D" id="3.90.550.10">
    <property type="entry name" value="Spore Coat Polysaccharide Biosynthesis Protein SpsA, Chain A"/>
    <property type="match status" value="1"/>
</dbReference>